<evidence type="ECO:0000313" key="3">
    <source>
        <dbReference type="EMBL" id="RCV91417.1"/>
    </source>
</evidence>
<keyword evidence="4" id="KW-1185">Reference proteome</keyword>
<dbReference type="AlphaFoldDB" id="A0A368U4M5"/>
<dbReference type="GO" id="GO:0006878">
    <property type="term" value="P:intracellular copper ion homeostasis"/>
    <property type="evidence" value="ECO:0007669"/>
    <property type="project" value="InterPro"/>
</dbReference>
<reference evidence="3 4" key="1">
    <citation type="submission" date="2018-07" db="EMBL/GenBank/DDBJ databases">
        <title>Halomonas rutogse sp. nov., isolated from Lake TangqianCo on Tibetan Plateau.</title>
        <authorList>
            <person name="Lu H."/>
            <person name="Xing P."/>
            <person name="Wu Q."/>
        </authorList>
    </citation>
    <scope>NUCLEOTIDE SEQUENCE [LARGE SCALE GENOMIC DNA]</scope>
    <source>
        <strain evidence="3 4">TQ8S</strain>
    </source>
</reference>
<dbReference type="Proteomes" id="UP000253204">
    <property type="component" value="Unassembled WGS sequence"/>
</dbReference>
<organism evidence="3 4">
    <name type="scientific">Vreelandella rituensis</name>
    <dbReference type="NCBI Taxonomy" id="2282306"/>
    <lineage>
        <taxon>Bacteria</taxon>
        <taxon>Pseudomonadati</taxon>
        <taxon>Pseudomonadota</taxon>
        <taxon>Gammaproteobacteria</taxon>
        <taxon>Oceanospirillales</taxon>
        <taxon>Halomonadaceae</taxon>
        <taxon>Vreelandella</taxon>
    </lineage>
</organism>
<evidence type="ECO:0000256" key="2">
    <source>
        <dbReference type="SAM" id="SignalP"/>
    </source>
</evidence>
<gene>
    <name evidence="3" type="ORF">DU506_10360</name>
</gene>
<proteinExistence type="predicted"/>
<dbReference type="Pfam" id="PF05275">
    <property type="entry name" value="CopB"/>
    <property type="match status" value="1"/>
</dbReference>
<comment type="caution">
    <text evidence="3">The sequence shown here is derived from an EMBL/GenBank/DDBJ whole genome shotgun (WGS) entry which is preliminary data.</text>
</comment>
<evidence type="ECO:0000313" key="4">
    <source>
        <dbReference type="Proteomes" id="UP000253204"/>
    </source>
</evidence>
<protein>
    <submittedName>
        <fullName evidence="3">Copper resistance protein B</fullName>
    </submittedName>
</protein>
<name>A0A368U4M5_9GAMM</name>
<feature type="compositionally biased region" description="Polar residues" evidence="1">
    <location>
        <begin position="23"/>
        <end position="43"/>
    </location>
</feature>
<feature type="compositionally biased region" description="Pro residues" evidence="1">
    <location>
        <begin position="52"/>
        <end position="63"/>
    </location>
</feature>
<dbReference type="InterPro" id="IPR007939">
    <property type="entry name" value="Cu-R_B_prcur"/>
</dbReference>
<dbReference type="RefSeq" id="WP_114486864.1">
    <property type="nucleotide sequence ID" value="NZ_CBCSHM010000132.1"/>
</dbReference>
<accession>A0A368U4M5</accession>
<evidence type="ECO:0000256" key="1">
    <source>
        <dbReference type="SAM" id="MobiDB-lite"/>
    </source>
</evidence>
<dbReference type="OrthoDB" id="9778934at2"/>
<dbReference type="GO" id="GO:0009279">
    <property type="term" value="C:cell outer membrane"/>
    <property type="evidence" value="ECO:0007669"/>
    <property type="project" value="InterPro"/>
</dbReference>
<keyword evidence="2" id="KW-0732">Signal</keyword>
<dbReference type="GO" id="GO:0005507">
    <property type="term" value="F:copper ion binding"/>
    <property type="evidence" value="ECO:0007669"/>
    <property type="project" value="InterPro"/>
</dbReference>
<sequence length="306" mass="34424">MPMPRTRFTAVVSVVALFSNPAMSQNESGTEDMPNTANLPDHQQSAHHHQGAPPPDLDAPPLPEGMTLDEVFNYAESEPPAHFPDPVADDQWFGFVLFDQFEYRMTDDEAPDHLGWEADAWLGGDINKFWLKTEGEAIFDGPNEGESENDFLYSRLFTPFWSVQTGIQYANEWTSDDYGDRWSYVLGLQGLTPYQLELDSSLYVSEDGDLTIEVEGEYDLRITQRLVLQPRAALGFAAQDVPERKLGSGMTSANLDMRLRYEVKREFAPYIGVRYQSLVGETEDIAGAAGDKTEQWMVLAGLRFAF</sequence>
<feature type="chain" id="PRO_5016768787" evidence="2">
    <location>
        <begin position="25"/>
        <end position="306"/>
    </location>
</feature>
<dbReference type="EMBL" id="QPIJ01000021">
    <property type="protein sequence ID" value="RCV91417.1"/>
    <property type="molecule type" value="Genomic_DNA"/>
</dbReference>
<feature type="region of interest" description="Disordered" evidence="1">
    <location>
        <begin position="23"/>
        <end position="65"/>
    </location>
</feature>
<feature type="signal peptide" evidence="2">
    <location>
        <begin position="1"/>
        <end position="24"/>
    </location>
</feature>